<evidence type="ECO:0000256" key="1">
    <source>
        <dbReference type="SAM" id="Phobius"/>
    </source>
</evidence>
<protein>
    <recommendedName>
        <fullName evidence="2">MULE transposase domain-containing protein</fullName>
    </recommendedName>
</protein>
<comment type="caution">
    <text evidence="3">The sequence shown here is derived from an EMBL/GenBank/DDBJ whole genome shotgun (WGS) entry which is preliminary data.</text>
</comment>
<feature type="domain" description="MULE transposase" evidence="2">
    <location>
        <begin position="60"/>
        <end position="148"/>
    </location>
</feature>
<evidence type="ECO:0000313" key="3">
    <source>
        <dbReference type="EMBL" id="KAJ1529949.1"/>
    </source>
</evidence>
<evidence type="ECO:0000313" key="4">
    <source>
        <dbReference type="Proteomes" id="UP001075354"/>
    </source>
</evidence>
<evidence type="ECO:0000259" key="2">
    <source>
        <dbReference type="Pfam" id="PF10551"/>
    </source>
</evidence>
<keyword evidence="1" id="KW-0812">Transmembrane</keyword>
<gene>
    <name evidence="3" type="ORF">ONE63_006677</name>
</gene>
<proteinExistence type="predicted"/>
<dbReference type="EMBL" id="JAPTSV010000003">
    <property type="protein sequence ID" value="KAJ1529949.1"/>
    <property type="molecule type" value="Genomic_DNA"/>
</dbReference>
<dbReference type="InterPro" id="IPR018289">
    <property type="entry name" value="MULE_transposase_dom"/>
</dbReference>
<feature type="transmembrane region" description="Helical" evidence="1">
    <location>
        <begin position="39"/>
        <end position="60"/>
    </location>
</feature>
<keyword evidence="1" id="KW-0472">Membrane</keyword>
<name>A0AAV7XUS3_9NEOP</name>
<sequence length="409" mass="45394">MAATLESPMWEHLGRSGEGDEAGEPLYQGLVGPPGRRSVVLLLIPVLAWLAAHGVIEFFFDGTFDIVPVFENCCQLLAICANYQDHVYPVAFAFMASRDTVAYEAVFQCLRAAGLEVGVAHADFEPAVRNAVYAVWERARVVGCVAHYATAVYRWLRRQRMHGIVQGDPHVLHVVRMVTAIPRAPSQDIPLAFRAVRRIAEVRGVYRAVYPVLAYVWREWISRVGGQVLSVFGQYHTTNNTCEVHHNAVMTMADVAHPNAWDLLEIIRARFRAALVTMRRVDRTGHPGHSRRPFTSARWAAVPMRSCPCLCHLHMALVAPVPDPVDPVVAPLPDPVDPVVAPLPDPVDPVVDPLPDPVDPVPDLLDPVVDPLPDMMPPVLVLPLLSPRRTKIFCKLLSSNHFVPATLRW</sequence>
<keyword evidence="1" id="KW-1133">Transmembrane helix</keyword>
<dbReference type="AlphaFoldDB" id="A0AAV7XUS3"/>
<dbReference type="Proteomes" id="UP001075354">
    <property type="component" value="Chromosome 3"/>
</dbReference>
<organism evidence="3 4">
    <name type="scientific">Megalurothrips usitatus</name>
    <name type="common">bean blossom thrips</name>
    <dbReference type="NCBI Taxonomy" id="439358"/>
    <lineage>
        <taxon>Eukaryota</taxon>
        <taxon>Metazoa</taxon>
        <taxon>Ecdysozoa</taxon>
        <taxon>Arthropoda</taxon>
        <taxon>Hexapoda</taxon>
        <taxon>Insecta</taxon>
        <taxon>Pterygota</taxon>
        <taxon>Neoptera</taxon>
        <taxon>Paraneoptera</taxon>
        <taxon>Thysanoptera</taxon>
        <taxon>Terebrantia</taxon>
        <taxon>Thripoidea</taxon>
        <taxon>Thripidae</taxon>
        <taxon>Megalurothrips</taxon>
    </lineage>
</organism>
<reference evidence="3" key="1">
    <citation type="submission" date="2022-12" db="EMBL/GenBank/DDBJ databases">
        <title>Chromosome-level genome assembly of the bean flower thrips Megalurothrips usitatus.</title>
        <authorList>
            <person name="Ma L."/>
            <person name="Liu Q."/>
            <person name="Li H."/>
            <person name="Cai W."/>
        </authorList>
    </citation>
    <scope>NUCLEOTIDE SEQUENCE</scope>
    <source>
        <strain evidence="3">Cailab_2022a</strain>
    </source>
</reference>
<accession>A0AAV7XUS3</accession>
<dbReference type="Pfam" id="PF10551">
    <property type="entry name" value="MULE"/>
    <property type="match status" value="1"/>
</dbReference>
<keyword evidence="4" id="KW-1185">Reference proteome</keyword>